<sequence length="798" mass="83864">MDKIKATGEAAGLRLAALLAKQKGKRLTRAVRDELGDLADPLREAGGVCDVLAAVELKRRSDGFAWLVDLDMALLDAAFAAGVPAADPPPGLRISLAAWHEAGARGDLAAVAADPRFRLLLRDAVLGRRGDLLALGRPDCALRDTPGFADAVLATPGLVATLHEAVTTWAAAAAAGSLPALHEAVHYLDLIGPARLAAACPQARAAIDQLLGADVPDLLAATWRNGLADELGDLALDAYDGFTHSDDLFRLEPAEGADEDAFVLTGGNRSIAFGPRGVIAGPVAGALPWPSRSPASPSTDRRIRYTSGRFGLGDEAPGDTAPVHLPGAARASALQRGPDAWWELRNPAGAATSRWYQGPSRPTHVSGSHTVARQRHRWAAGSELVVPPQAWGRLAARDSAASRILRAADRAAAARVLAALDGGLADRLTEIGRRIPVGNPSHEIAEAFADLRKTLADTLPGITSDRLLDGIAGTVWTAAECQVLSARNLDATAPGTGRTLRADPLPYPRIDAGDLRARIFTGMQEMFLELARVADACTDPKVAVPPQTARLADALGWELQLGRLGGRALRTVLHGLGPDRSNDLRADHIRCWGVPHMSDPAGRWRTLRLDLGRDPAPAQGTVCRTPNGCLVVLQSGSTVGLAALEYAVDGAFGPPPFGTVLEQRVCRGWGGMDRIAALLRQLDEHGPAPWPAASVEAFAAATGTTAAQATVLALGFEPRDAYLLRRGGSGVSAALALASGLPGGALDEASRELAAEVSSDERLDVHELLMPDDPLDVWRDRLAVDRAAAWWNGRKGRG</sequence>
<evidence type="ECO:0000313" key="1">
    <source>
        <dbReference type="EMBL" id="MCF2532408.1"/>
    </source>
</evidence>
<comment type="caution">
    <text evidence="1">The sequence shown here is derived from an EMBL/GenBank/DDBJ whole genome shotgun (WGS) entry which is preliminary data.</text>
</comment>
<organism evidence="1 2">
    <name type="scientific">Yinghuangia soli</name>
    <dbReference type="NCBI Taxonomy" id="2908204"/>
    <lineage>
        <taxon>Bacteria</taxon>
        <taxon>Bacillati</taxon>
        <taxon>Actinomycetota</taxon>
        <taxon>Actinomycetes</taxon>
        <taxon>Kitasatosporales</taxon>
        <taxon>Streptomycetaceae</taxon>
        <taxon>Yinghuangia</taxon>
    </lineage>
</organism>
<evidence type="ECO:0000313" key="2">
    <source>
        <dbReference type="Proteomes" id="UP001165378"/>
    </source>
</evidence>
<accession>A0AA41U348</accession>
<keyword evidence="2" id="KW-1185">Reference proteome</keyword>
<dbReference type="AlphaFoldDB" id="A0AA41U348"/>
<name>A0AA41U348_9ACTN</name>
<gene>
    <name evidence="1" type="ORF">LZ495_35060</name>
</gene>
<proteinExistence type="predicted"/>
<protein>
    <submittedName>
        <fullName evidence="1">Uncharacterized protein</fullName>
    </submittedName>
</protein>
<dbReference type="EMBL" id="JAKFHA010000033">
    <property type="protein sequence ID" value="MCF2532408.1"/>
    <property type="molecule type" value="Genomic_DNA"/>
</dbReference>
<dbReference type="RefSeq" id="WP_235057187.1">
    <property type="nucleotide sequence ID" value="NZ_JAKFHA010000033.1"/>
</dbReference>
<reference evidence="1" key="1">
    <citation type="submission" date="2022-01" db="EMBL/GenBank/DDBJ databases">
        <title>Genome-Based Taxonomic Classification of the Phylum Actinobacteria.</title>
        <authorList>
            <person name="Gao Y."/>
        </authorList>
    </citation>
    <scope>NUCLEOTIDE SEQUENCE</scope>
    <source>
        <strain evidence="1">KLBMP 8922</strain>
    </source>
</reference>
<dbReference type="Proteomes" id="UP001165378">
    <property type="component" value="Unassembled WGS sequence"/>
</dbReference>